<feature type="domain" description="IclR-ED" evidence="5">
    <location>
        <begin position="83"/>
        <end position="266"/>
    </location>
</feature>
<feature type="domain" description="HTH iclR-type" evidence="4">
    <location>
        <begin position="20"/>
        <end position="82"/>
    </location>
</feature>
<dbReference type="eggNOG" id="COG1414">
    <property type="taxonomic scope" value="Bacteria"/>
</dbReference>
<dbReference type="Pfam" id="PF01614">
    <property type="entry name" value="IclR_C"/>
    <property type="match status" value="1"/>
</dbReference>
<dbReference type="InterPro" id="IPR036390">
    <property type="entry name" value="WH_DNA-bd_sf"/>
</dbReference>
<dbReference type="PROSITE" id="PS51077">
    <property type="entry name" value="HTH_ICLR"/>
    <property type="match status" value="1"/>
</dbReference>
<evidence type="ECO:0000256" key="3">
    <source>
        <dbReference type="ARBA" id="ARBA00023163"/>
    </source>
</evidence>
<dbReference type="SUPFAM" id="SSF55781">
    <property type="entry name" value="GAF domain-like"/>
    <property type="match status" value="1"/>
</dbReference>
<dbReference type="Proteomes" id="UP000191257">
    <property type="component" value="Chromosome"/>
</dbReference>
<keyword evidence="7" id="KW-1185">Reference proteome</keyword>
<dbReference type="Pfam" id="PF09339">
    <property type="entry name" value="HTH_IclR"/>
    <property type="match status" value="1"/>
</dbReference>
<dbReference type="InterPro" id="IPR050707">
    <property type="entry name" value="HTH_MetabolicPath_Reg"/>
</dbReference>
<proteinExistence type="predicted"/>
<evidence type="ECO:0000259" key="5">
    <source>
        <dbReference type="PROSITE" id="PS51078"/>
    </source>
</evidence>
<dbReference type="GO" id="GO:0003677">
    <property type="term" value="F:DNA binding"/>
    <property type="evidence" value="ECO:0007669"/>
    <property type="project" value="UniProtKB-KW"/>
</dbReference>
<dbReference type="PANTHER" id="PTHR30136">
    <property type="entry name" value="HELIX-TURN-HELIX TRANSCRIPTIONAL REGULATOR, ICLR FAMILY"/>
    <property type="match status" value="1"/>
</dbReference>
<accession>A0A1V0GQ98</accession>
<sequence>MRKRAKSTQEKDADQAPNSAASLTRGLEILRAFGPEDETLGNQDIIDRTGLPKATVSRLTLALVQLGYLRYIESLGRYCIGAATVSLGYNGLSSIAVVRMAQPILQDLSEQTGLAAAIGTRDQLEMVYLANSRAMGPVSLQLNVGSRLPMLRTAMGMAYLAAMSPVKREEVSARIIAQQPDQADDLRRQIDTAIESYEAKGFIGSYGVWYSYINAVGVAFRPEDGSPLMGLTCGGIVDIASREKCETVLKDALLRSVERLKAVLRTGRDPGR</sequence>
<dbReference type="InterPro" id="IPR014757">
    <property type="entry name" value="Tscrpt_reg_IclR_C"/>
</dbReference>
<evidence type="ECO:0000313" key="7">
    <source>
        <dbReference type="Proteomes" id="UP000191257"/>
    </source>
</evidence>
<keyword evidence="3" id="KW-0804">Transcription</keyword>
<keyword evidence="1" id="KW-0805">Transcription regulation</keyword>
<dbReference type="STRING" id="147645.A6J80_06120"/>
<evidence type="ECO:0000313" key="6">
    <source>
        <dbReference type="EMBL" id="ARC36013.1"/>
    </source>
</evidence>
<evidence type="ECO:0000256" key="1">
    <source>
        <dbReference type="ARBA" id="ARBA00023015"/>
    </source>
</evidence>
<dbReference type="InterPro" id="IPR036388">
    <property type="entry name" value="WH-like_DNA-bd_sf"/>
</dbReference>
<dbReference type="EMBL" id="CP020442">
    <property type="protein sequence ID" value="ARC36013.1"/>
    <property type="molecule type" value="Genomic_DNA"/>
</dbReference>
<dbReference type="InterPro" id="IPR005471">
    <property type="entry name" value="Tscrpt_reg_IclR_N"/>
</dbReference>
<dbReference type="Gene3D" id="1.10.10.10">
    <property type="entry name" value="Winged helix-like DNA-binding domain superfamily/Winged helix DNA-binding domain"/>
    <property type="match status" value="1"/>
</dbReference>
<dbReference type="SMART" id="SM00346">
    <property type="entry name" value="HTH_ICLR"/>
    <property type="match status" value="1"/>
</dbReference>
<keyword evidence="2" id="KW-0238">DNA-binding</keyword>
<protein>
    <submittedName>
        <fullName evidence="6">IclR family transcriptional regulator</fullName>
    </submittedName>
</protein>
<dbReference type="SUPFAM" id="SSF46785">
    <property type="entry name" value="Winged helix' DNA-binding domain"/>
    <property type="match status" value="1"/>
</dbReference>
<dbReference type="GO" id="GO:0003700">
    <property type="term" value="F:DNA-binding transcription factor activity"/>
    <property type="evidence" value="ECO:0007669"/>
    <property type="project" value="TreeGrafter"/>
</dbReference>
<gene>
    <name evidence="6" type="ORF">A6J80_06120</name>
</gene>
<dbReference type="AlphaFoldDB" id="A0A1V0GQ98"/>
<dbReference type="RefSeq" id="WP_080620843.1">
    <property type="nucleotide sequence ID" value="NZ_CAWMZI010000001.1"/>
</dbReference>
<dbReference type="GO" id="GO:0045892">
    <property type="term" value="P:negative regulation of DNA-templated transcription"/>
    <property type="evidence" value="ECO:0007669"/>
    <property type="project" value="TreeGrafter"/>
</dbReference>
<organism evidence="6 7">
    <name type="scientific">Paracoccus yeei</name>
    <dbReference type="NCBI Taxonomy" id="147645"/>
    <lineage>
        <taxon>Bacteria</taxon>
        <taxon>Pseudomonadati</taxon>
        <taxon>Pseudomonadota</taxon>
        <taxon>Alphaproteobacteria</taxon>
        <taxon>Rhodobacterales</taxon>
        <taxon>Paracoccaceae</taxon>
        <taxon>Paracoccus</taxon>
    </lineage>
</organism>
<evidence type="ECO:0000256" key="2">
    <source>
        <dbReference type="ARBA" id="ARBA00023125"/>
    </source>
</evidence>
<dbReference type="PROSITE" id="PS51078">
    <property type="entry name" value="ICLR_ED"/>
    <property type="match status" value="1"/>
</dbReference>
<dbReference type="InterPro" id="IPR029016">
    <property type="entry name" value="GAF-like_dom_sf"/>
</dbReference>
<dbReference type="KEGG" id="pye:A6J80_06120"/>
<dbReference type="Gene3D" id="3.30.450.40">
    <property type="match status" value="1"/>
</dbReference>
<evidence type="ECO:0000259" key="4">
    <source>
        <dbReference type="PROSITE" id="PS51077"/>
    </source>
</evidence>
<dbReference type="PANTHER" id="PTHR30136:SF33">
    <property type="entry name" value="TRANSCRIPTIONAL REGULATORY PROTEIN"/>
    <property type="match status" value="1"/>
</dbReference>
<name>A0A1V0GQ98_9RHOB</name>
<reference evidence="6" key="1">
    <citation type="submission" date="2017-12" db="EMBL/GenBank/DDBJ databases">
        <title>FDA dAtabase for Regulatory Grade micrObial Sequences (FDA-ARGOS): Supporting development and validation of Infectious Disease Dx tests.</title>
        <authorList>
            <person name="Campos J."/>
            <person name="Goldberg B."/>
            <person name="Tallon L."/>
            <person name="Sadzewicz L."/>
            <person name="Sengamalay N."/>
            <person name="Ott S."/>
            <person name="Godinez A."/>
            <person name="Nagaraj S."/>
            <person name="Vyas G."/>
            <person name="Aluvathingal J."/>
            <person name="Nadendla S."/>
            <person name="Geyer C."/>
            <person name="Nandy P."/>
            <person name="Hobson J."/>
            <person name="Sichtig H."/>
        </authorList>
    </citation>
    <scope>NUCLEOTIDE SEQUENCE</scope>
    <source>
        <strain evidence="6">FDAARGOS_252</strain>
    </source>
</reference>